<sequence length="362" mass="40336">MPFLRSLALCVGLLCCGLAQAASVVFLNPGRSDEPFWRSYADFMQAAADDLGMDLRIEFAERDNARMLRQARAILQGPEAQRPDYLVFVNEQYAAPEILRLGQGSGVRLFTVNSTLTDEQRELTGGPRERYSNWIGSLVPNDEEAGALMAEELIRQQRRLQPQGTIEMLAFSGVKQTPAARFREAGLRRVLAANPDVRLRQLVYAEWDRGRAFEQASQLLPRYPRVSLIWAANDEMAFGAMRAADALGPLVRGRLHVSALNNSPEVLQARIDGRVDVLVGGHFTLGGWALVMLADYDAGLDFARYGGVDQHARLFTRLDVQQARRLLAHIRQPGYGVRFRDFGARGNPGFSGYRFSLAPLLD</sequence>
<dbReference type="Pfam" id="PF13407">
    <property type="entry name" value="Peripla_BP_4"/>
    <property type="match status" value="1"/>
</dbReference>
<evidence type="ECO:0000313" key="7">
    <source>
        <dbReference type="Proteomes" id="UP000501237"/>
    </source>
</evidence>
<accession>A0A679GCI8</accession>
<dbReference type="GO" id="GO:0055085">
    <property type="term" value="P:transmembrane transport"/>
    <property type="evidence" value="ECO:0007669"/>
    <property type="project" value="UniProtKB-ARBA"/>
</dbReference>
<dbReference type="InterPro" id="IPR025997">
    <property type="entry name" value="SBP_2_dom"/>
</dbReference>
<dbReference type="PANTHER" id="PTHR46847:SF2">
    <property type="entry name" value="ABC TRANSPORTER SUGAR-BINDING PROTEIN"/>
    <property type="match status" value="1"/>
</dbReference>
<keyword evidence="3 4" id="KW-0732">Signal</keyword>
<dbReference type="InterPro" id="IPR028082">
    <property type="entry name" value="Peripla_BP_I"/>
</dbReference>
<dbReference type="Proteomes" id="UP000501237">
    <property type="component" value="Chromosome"/>
</dbReference>
<dbReference type="SUPFAM" id="SSF53822">
    <property type="entry name" value="Periplasmic binding protein-like I"/>
    <property type="match status" value="1"/>
</dbReference>
<feature type="chain" id="PRO_5025428185" evidence="4">
    <location>
        <begin position="22"/>
        <end position="362"/>
    </location>
</feature>
<evidence type="ECO:0000256" key="2">
    <source>
        <dbReference type="ARBA" id="ARBA00007639"/>
    </source>
</evidence>
<dbReference type="GO" id="GO:0030246">
    <property type="term" value="F:carbohydrate binding"/>
    <property type="evidence" value="ECO:0007669"/>
    <property type="project" value="UniProtKB-ARBA"/>
</dbReference>
<dbReference type="KEGG" id="poj:PtoMrB4_19020"/>
<comment type="similarity">
    <text evidence="2">Belongs to the bacterial solute-binding protein 2 family.</text>
</comment>
<comment type="subcellular location">
    <subcellularLocation>
        <location evidence="1">Cell envelope</location>
    </subcellularLocation>
</comment>
<evidence type="ECO:0000256" key="4">
    <source>
        <dbReference type="SAM" id="SignalP"/>
    </source>
</evidence>
<feature type="domain" description="Periplasmic binding protein" evidence="5">
    <location>
        <begin position="24"/>
        <end position="294"/>
    </location>
</feature>
<dbReference type="CDD" id="cd06324">
    <property type="entry name" value="PBP1_ABC_sugar_binding-like"/>
    <property type="match status" value="1"/>
</dbReference>
<dbReference type="PANTHER" id="PTHR46847">
    <property type="entry name" value="D-ALLOSE-BINDING PERIPLASMIC PROTEIN-RELATED"/>
    <property type="match status" value="1"/>
</dbReference>
<evidence type="ECO:0000256" key="3">
    <source>
        <dbReference type="ARBA" id="ARBA00022729"/>
    </source>
</evidence>
<evidence type="ECO:0000259" key="5">
    <source>
        <dbReference type="Pfam" id="PF13407"/>
    </source>
</evidence>
<evidence type="ECO:0000256" key="1">
    <source>
        <dbReference type="ARBA" id="ARBA00004196"/>
    </source>
</evidence>
<dbReference type="Gene3D" id="3.40.50.2300">
    <property type="match status" value="2"/>
</dbReference>
<protein>
    <submittedName>
        <fullName evidence="6">Sugar ABC transporter substrate-binding protein</fullName>
    </submittedName>
</protein>
<feature type="signal peptide" evidence="4">
    <location>
        <begin position="1"/>
        <end position="21"/>
    </location>
</feature>
<dbReference type="EMBL" id="AP022642">
    <property type="protein sequence ID" value="BCA27925.1"/>
    <property type="molecule type" value="Genomic_DNA"/>
</dbReference>
<organism evidence="6 7">
    <name type="scientific">Metapseudomonas otitidis</name>
    <dbReference type="NCBI Taxonomy" id="319939"/>
    <lineage>
        <taxon>Bacteria</taxon>
        <taxon>Pseudomonadati</taxon>
        <taxon>Pseudomonadota</taxon>
        <taxon>Gammaproteobacteria</taxon>
        <taxon>Pseudomonadales</taxon>
        <taxon>Pseudomonadaceae</taxon>
        <taxon>Metapseudomonas</taxon>
    </lineage>
</organism>
<reference evidence="6 7" key="1">
    <citation type="journal article" date="2020" name="Microbiol. Resour. Announc.">
        <title>Complete genome sequence of Pseudomonas otitidis strain MrB4, isolated from Lake Biwa in Japan.</title>
        <authorList>
            <person name="Miyazaki K."/>
            <person name="Hase E."/>
            <person name="Maruya T."/>
        </authorList>
    </citation>
    <scope>NUCLEOTIDE SEQUENCE [LARGE SCALE GENOMIC DNA]</scope>
    <source>
        <strain evidence="6 7">MrB4</strain>
    </source>
</reference>
<evidence type="ECO:0000313" key="6">
    <source>
        <dbReference type="EMBL" id="BCA27925.1"/>
    </source>
</evidence>
<dbReference type="AlphaFoldDB" id="A0A679GCI8"/>
<proteinExistence type="inferred from homology"/>
<name>A0A679GCI8_9GAMM</name>
<gene>
    <name evidence="6" type="ORF">PtoMrB4_19020</name>
</gene>
<dbReference type="GO" id="GO:0030313">
    <property type="term" value="C:cell envelope"/>
    <property type="evidence" value="ECO:0007669"/>
    <property type="project" value="UniProtKB-SubCell"/>
</dbReference>